<dbReference type="GO" id="GO:0030674">
    <property type="term" value="F:protein-macromolecule adaptor activity"/>
    <property type="evidence" value="ECO:0007669"/>
    <property type="project" value="TreeGrafter"/>
</dbReference>
<keyword evidence="5" id="KW-0472">Membrane</keyword>
<organism evidence="12 13">
    <name type="scientific">Heterostelium pallidum (strain ATCC 26659 / Pp 5 / PN500)</name>
    <name type="common">Cellular slime mold</name>
    <name type="synonym">Polysphondylium pallidum</name>
    <dbReference type="NCBI Taxonomy" id="670386"/>
    <lineage>
        <taxon>Eukaryota</taxon>
        <taxon>Amoebozoa</taxon>
        <taxon>Evosea</taxon>
        <taxon>Eumycetozoa</taxon>
        <taxon>Dictyostelia</taxon>
        <taxon>Acytosteliales</taxon>
        <taxon>Acytosteliaceae</taxon>
        <taxon>Heterostelium</taxon>
    </lineage>
</organism>
<evidence type="ECO:0000256" key="4">
    <source>
        <dbReference type="ARBA" id="ARBA00022833"/>
    </source>
</evidence>
<comment type="similarity">
    <text evidence="1">Belongs to the VPS18 family.</text>
</comment>
<dbReference type="SUPFAM" id="SSF57850">
    <property type="entry name" value="RING/U-box"/>
    <property type="match status" value="1"/>
</dbReference>
<dbReference type="InParanoid" id="D3BPC0"/>
<dbReference type="GO" id="GO:0007032">
    <property type="term" value="P:endosome organization"/>
    <property type="evidence" value="ECO:0007669"/>
    <property type="project" value="TreeGrafter"/>
</dbReference>
<evidence type="ECO:0000259" key="10">
    <source>
        <dbReference type="Pfam" id="PF05131"/>
    </source>
</evidence>
<dbReference type="GeneID" id="31365357"/>
<feature type="domain" description="Pep3/Vps18 RING C-terminal" evidence="11">
    <location>
        <begin position="863"/>
        <end position="925"/>
    </location>
</feature>
<keyword evidence="8" id="KW-0175">Coiled coil</keyword>
<dbReference type="PANTHER" id="PTHR23323">
    <property type="entry name" value="VACUOLAR PROTEIN SORTING-ASSOCIATED PROTEIN"/>
    <property type="match status" value="1"/>
</dbReference>
<dbReference type="GO" id="GO:0007033">
    <property type="term" value="P:vacuole organization"/>
    <property type="evidence" value="ECO:0007669"/>
    <property type="project" value="TreeGrafter"/>
</dbReference>
<dbReference type="GO" id="GO:0006904">
    <property type="term" value="P:vesicle docking involved in exocytosis"/>
    <property type="evidence" value="ECO:0007669"/>
    <property type="project" value="TreeGrafter"/>
</dbReference>
<dbReference type="GO" id="GO:0005768">
    <property type="term" value="C:endosome"/>
    <property type="evidence" value="ECO:0007669"/>
    <property type="project" value="TreeGrafter"/>
</dbReference>
<name>D3BPC0_HETP5</name>
<dbReference type="Pfam" id="PF00637">
    <property type="entry name" value="Clathrin"/>
    <property type="match status" value="1"/>
</dbReference>
<dbReference type="OMA" id="WIQREKW"/>
<gene>
    <name evidence="12" type="primary">vps18</name>
    <name evidence="12" type="ORF">PPL_09885</name>
</gene>
<keyword evidence="13" id="KW-1185">Reference proteome</keyword>
<evidence type="ECO:0000256" key="5">
    <source>
        <dbReference type="ARBA" id="ARBA00023136"/>
    </source>
</evidence>
<sequence>MSVNHLNFDFDQMKEYDHSSGFIEYGDMGSRNEDNSNVGRLGGMPTSNEQRFMDDVPMFTLEQVDYKPKGIQQMLVCSNRIIIATQYSRIIRLDLNNPSDLEEIEFTRRPEERIYKIFLDPTGHHLIISMETEEVYYIHSTWKKPKLQAKWRVNLIESIAWDAADVTPQTILIGNNKGKIWETTISSIEKGIFEKLDFSQKEPMLKQLRLATYAVCLCLKLYFSDDGSPISGMRLERAQNRYFAIITTPSRIFQLIGGPTIENLFQPDNIRFDELPTSLSYSELAFYAKSSISLPTSFAWMIGSGIYHGDLIFGSQNPGDKFTTAISILDFTRKDHRGNPLPPLAFALTQFHFLFLYEDKLQAIGKLNGQIVYEYSFNPKQIRLKGLCVDSANGTTWVYAENIVFELCIRDEDRNAWKLYLERGQFETALEYAKEPYASDKKDMIWATQADYYFKENKFELAANFYGKTHKIFEEITLKFINANQRDALKSYLLQKLQNIPRRDTTQKTIICTWLTEIFIAKLNTLRTTPGQQGNYQKIQGDFRQFINSYKDCLNQATTFHIISSHGAIDELLYYAELIEDYERVISYHIQHQAYDVALNKLTTLKSTHQDLYYKFCPVLFHFIPYQTVNVWMQSPFLNPRKLIPSLMRYDQSRAGRPENQAIRYLRYCVQNHNQDRAVHNYLLSLYVKQDDDSQLLTFLQSPDVYYDLKYALRLCMKEHKLKACVIIYGSMGLYEEAVDLALTVDISLAKENADKLKDEDEALCKKLWLRIARHVVEKDNNIKEAMEFLQHCPLLKIEDILPFFPDFTVIDDFKEEICKSLEDYNQYIEELKNEMDDATSSADLIRKDIQNLRNKFGVVRGDQKCDICSYPVLTKRFYLFSCQHVFHSECLISEIMRHLDSHTRQKVRELQVIVDSGGGMSTKQQQQPNNNNQSNQHNIGNSSNMMIMGDEMSQEESIKNELDRIVAKECLYCGDIMIRSIEKPFIAEDEVDVIRSWEI</sequence>
<dbReference type="PANTHER" id="PTHR23323:SF26">
    <property type="entry name" value="VACUOLAR PROTEIN SORTING-ASSOCIATED PROTEIN 18 HOMOLOG"/>
    <property type="match status" value="1"/>
</dbReference>
<evidence type="ECO:0000259" key="11">
    <source>
        <dbReference type="Pfam" id="PF26148"/>
    </source>
</evidence>
<evidence type="ECO:0000256" key="6">
    <source>
        <dbReference type="ARBA" id="ARBA00029433"/>
    </source>
</evidence>
<evidence type="ECO:0000256" key="3">
    <source>
        <dbReference type="ARBA" id="ARBA00022771"/>
    </source>
</evidence>
<dbReference type="CDD" id="cd16462">
    <property type="entry name" value="RING-H2_Pep3p-like"/>
    <property type="match status" value="1"/>
</dbReference>
<keyword evidence="3" id="KW-0863">Zinc-finger</keyword>
<dbReference type="InterPro" id="IPR007810">
    <property type="entry name" value="Pep3/Vps18_beta-prop"/>
</dbReference>
<dbReference type="FunCoup" id="D3BPC0">
    <property type="interactions" value="905"/>
</dbReference>
<dbReference type="Pfam" id="PF05131">
    <property type="entry name" value="Pep3_Vps18"/>
    <property type="match status" value="1"/>
</dbReference>
<feature type="region of interest" description="Disordered" evidence="9">
    <location>
        <begin position="919"/>
        <end position="945"/>
    </location>
</feature>
<evidence type="ECO:0000256" key="9">
    <source>
        <dbReference type="SAM" id="MobiDB-lite"/>
    </source>
</evidence>
<comment type="caution">
    <text evidence="12">The sequence shown here is derived from an EMBL/GenBank/DDBJ whole genome shotgun (WGS) entry which is preliminary data.</text>
</comment>
<protein>
    <submittedName>
        <fullName evidence="12">7-fold repeat in clathrin and VPS proteins repeat-containing protein</fullName>
    </submittedName>
</protein>
<feature type="compositionally biased region" description="Low complexity" evidence="9">
    <location>
        <begin position="925"/>
        <end position="945"/>
    </location>
</feature>
<dbReference type="InterPro" id="IPR055358">
    <property type="entry name" value="CHCR"/>
</dbReference>
<evidence type="ECO:0000313" key="12">
    <source>
        <dbReference type="EMBL" id="EFA77130.1"/>
    </source>
</evidence>
<dbReference type="GO" id="GO:0006886">
    <property type="term" value="P:intracellular protein transport"/>
    <property type="evidence" value="ECO:0007669"/>
    <property type="project" value="UniProtKB-UniRule"/>
</dbReference>
<dbReference type="GO" id="GO:0008270">
    <property type="term" value="F:zinc ion binding"/>
    <property type="evidence" value="ECO:0007669"/>
    <property type="project" value="UniProtKB-KW"/>
</dbReference>
<reference evidence="12 13" key="1">
    <citation type="journal article" date="2011" name="Genome Res.">
        <title>Phylogeny-wide analysis of social amoeba genomes highlights ancient origins for complex intercellular communication.</title>
        <authorList>
            <person name="Heidel A.J."/>
            <person name="Lawal H.M."/>
            <person name="Felder M."/>
            <person name="Schilde C."/>
            <person name="Helps N.R."/>
            <person name="Tunggal B."/>
            <person name="Rivero F."/>
            <person name="John U."/>
            <person name="Schleicher M."/>
            <person name="Eichinger L."/>
            <person name="Platzer M."/>
            <person name="Noegel A.A."/>
            <person name="Schaap P."/>
            <person name="Gloeckner G."/>
        </authorList>
    </citation>
    <scope>NUCLEOTIDE SEQUENCE [LARGE SCALE GENOMIC DNA]</scope>
    <source>
        <strain evidence="13">ATCC 26659 / Pp 5 / PN500</strain>
    </source>
</reference>
<dbReference type="PROSITE" id="PS50236">
    <property type="entry name" value="CHCR"/>
    <property type="match status" value="1"/>
</dbReference>
<dbReference type="RefSeq" id="XP_020429259.1">
    <property type="nucleotide sequence ID" value="XM_020580672.1"/>
</dbReference>
<dbReference type="GO" id="GO:0048284">
    <property type="term" value="P:organelle fusion"/>
    <property type="evidence" value="ECO:0007669"/>
    <property type="project" value="TreeGrafter"/>
</dbReference>
<evidence type="ECO:0000256" key="7">
    <source>
        <dbReference type="PROSITE-ProRule" id="PRU01006"/>
    </source>
</evidence>
<dbReference type="EMBL" id="ADBJ01000044">
    <property type="protein sequence ID" value="EFA77130.1"/>
    <property type="molecule type" value="Genomic_DNA"/>
</dbReference>
<feature type="repeat" description="CHCR" evidence="7">
    <location>
        <begin position="635"/>
        <end position="785"/>
    </location>
</feature>
<dbReference type="Proteomes" id="UP000001396">
    <property type="component" value="Unassembled WGS sequence"/>
</dbReference>
<evidence type="ECO:0000256" key="8">
    <source>
        <dbReference type="SAM" id="Coils"/>
    </source>
</evidence>
<dbReference type="STRING" id="670386.D3BPC0"/>
<evidence type="ECO:0000256" key="1">
    <source>
        <dbReference type="ARBA" id="ARBA00010454"/>
    </source>
</evidence>
<keyword evidence="2" id="KW-0479">Metal-binding</keyword>
<dbReference type="Pfam" id="PF26148">
    <property type="entry name" value="VPS18_RING_C"/>
    <property type="match status" value="1"/>
</dbReference>
<dbReference type="AlphaFoldDB" id="D3BPC0"/>
<feature type="domain" description="Pep3/Vps18 beta-propeller" evidence="10">
    <location>
        <begin position="57"/>
        <end position="409"/>
    </location>
</feature>
<proteinExistence type="inferred from homology"/>
<dbReference type="InterPro" id="IPR000547">
    <property type="entry name" value="Clathrin_H-chain/VPS_repeat"/>
</dbReference>
<comment type="subcellular location">
    <subcellularLocation>
        <location evidence="6">Endomembrane system</location>
        <topology evidence="6">Peripheral membrane protein</topology>
        <orientation evidence="6">Cytoplasmic side</orientation>
    </subcellularLocation>
</comment>
<evidence type="ECO:0000256" key="2">
    <source>
        <dbReference type="ARBA" id="ARBA00022723"/>
    </source>
</evidence>
<accession>D3BPC0</accession>
<evidence type="ECO:0000313" key="13">
    <source>
        <dbReference type="Proteomes" id="UP000001396"/>
    </source>
</evidence>
<dbReference type="GO" id="GO:0030897">
    <property type="term" value="C:HOPS complex"/>
    <property type="evidence" value="ECO:0007669"/>
    <property type="project" value="TreeGrafter"/>
</dbReference>
<feature type="coiled-coil region" evidence="8">
    <location>
        <begin position="815"/>
        <end position="856"/>
    </location>
</feature>
<keyword evidence="4" id="KW-0862">Zinc</keyword>
<dbReference type="InterPro" id="IPR058919">
    <property type="entry name" value="Pep3/Vps18_RING_C"/>
</dbReference>